<evidence type="ECO:0000256" key="4">
    <source>
        <dbReference type="PROSITE-ProRule" id="PRU01248"/>
    </source>
</evidence>
<dbReference type="InterPro" id="IPR013762">
    <property type="entry name" value="Integrase-like_cat_sf"/>
</dbReference>
<dbReference type="GO" id="GO:0003677">
    <property type="term" value="F:DNA binding"/>
    <property type="evidence" value="ECO:0007669"/>
    <property type="project" value="UniProtKB-UniRule"/>
</dbReference>
<dbReference type="RefSeq" id="WP_314798292.1">
    <property type="nucleotide sequence ID" value="NZ_CP130319.1"/>
</dbReference>
<evidence type="ECO:0000256" key="2">
    <source>
        <dbReference type="ARBA" id="ARBA00023125"/>
    </source>
</evidence>
<name>A0AA96LMF5_9BACL</name>
<dbReference type="GO" id="GO:0015074">
    <property type="term" value="P:DNA integration"/>
    <property type="evidence" value="ECO:0007669"/>
    <property type="project" value="UniProtKB-KW"/>
</dbReference>
<evidence type="ECO:0000256" key="3">
    <source>
        <dbReference type="ARBA" id="ARBA00023172"/>
    </source>
</evidence>
<evidence type="ECO:0000259" key="5">
    <source>
        <dbReference type="PROSITE" id="PS51898"/>
    </source>
</evidence>
<dbReference type="EMBL" id="CP130319">
    <property type="protein sequence ID" value="WNR43679.1"/>
    <property type="molecule type" value="Genomic_DNA"/>
</dbReference>
<proteinExistence type="predicted"/>
<keyword evidence="1" id="KW-0229">DNA integration</keyword>
<evidence type="ECO:0000256" key="1">
    <source>
        <dbReference type="ARBA" id="ARBA00022908"/>
    </source>
</evidence>
<dbReference type="PROSITE" id="PS51898">
    <property type="entry name" value="TYR_RECOMBINASE"/>
    <property type="match status" value="1"/>
</dbReference>
<organism evidence="7 8">
    <name type="scientific">Paenibacillus roseopurpureus</name>
    <dbReference type="NCBI Taxonomy" id="2918901"/>
    <lineage>
        <taxon>Bacteria</taxon>
        <taxon>Bacillati</taxon>
        <taxon>Bacillota</taxon>
        <taxon>Bacilli</taxon>
        <taxon>Bacillales</taxon>
        <taxon>Paenibacillaceae</taxon>
        <taxon>Paenibacillus</taxon>
    </lineage>
</organism>
<dbReference type="PROSITE" id="PS51900">
    <property type="entry name" value="CB"/>
    <property type="match status" value="1"/>
</dbReference>
<dbReference type="Gene3D" id="1.10.150.130">
    <property type="match status" value="1"/>
</dbReference>
<protein>
    <submittedName>
        <fullName evidence="7">Phage integrase N-terminal SAM-like domain-containing protein</fullName>
    </submittedName>
</protein>
<evidence type="ECO:0000259" key="6">
    <source>
        <dbReference type="PROSITE" id="PS51900"/>
    </source>
</evidence>
<dbReference type="InterPro" id="IPR010998">
    <property type="entry name" value="Integrase_recombinase_N"/>
</dbReference>
<dbReference type="InterPro" id="IPR004107">
    <property type="entry name" value="Integrase_SAM-like_N"/>
</dbReference>
<feature type="domain" description="Tyr recombinase" evidence="5">
    <location>
        <begin position="186"/>
        <end position="259"/>
    </location>
</feature>
<dbReference type="Gene3D" id="1.10.443.10">
    <property type="entry name" value="Intergrase catalytic core"/>
    <property type="match status" value="1"/>
</dbReference>
<dbReference type="Pfam" id="PF00589">
    <property type="entry name" value="Phage_integrase"/>
    <property type="match status" value="1"/>
</dbReference>
<keyword evidence="3" id="KW-0233">DNA recombination</keyword>
<feature type="domain" description="Core-binding (CB)" evidence="6">
    <location>
        <begin position="88"/>
        <end position="169"/>
    </location>
</feature>
<dbReference type="GO" id="GO:0006310">
    <property type="term" value="P:DNA recombination"/>
    <property type="evidence" value="ECO:0007669"/>
    <property type="project" value="UniProtKB-KW"/>
</dbReference>
<dbReference type="InterPro" id="IPR044068">
    <property type="entry name" value="CB"/>
</dbReference>
<dbReference type="InterPro" id="IPR011010">
    <property type="entry name" value="DNA_brk_join_enz"/>
</dbReference>
<accession>A0AA96LMF5</accession>
<evidence type="ECO:0000313" key="8">
    <source>
        <dbReference type="Proteomes" id="UP001304650"/>
    </source>
</evidence>
<dbReference type="Proteomes" id="UP001304650">
    <property type="component" value="Chromosome"/>
</dbReference>
<sequence>MSIYLRKINSAIVSIEFPKTFDRKWVELTKKLPGRRWVPERKYWTIPNENPCVEAFTNLFQDCQVTVDPHLIEQYPILLERYRLVIPMDPNELLDRLRGVLKLNGFSVRTQKAYCSHCLRLLTFLKVDIQRIEQEQVEQYLLHLLEKENSHSYVNQAISAIKYFLKEVCARHDLNYTLPRPKKEKKLPEILHPEEVLHIINALSNLKHKSLLYLAYSSGLRVGEIVRLQIRDIDSKRMVIHVRQAKVRRIAIQFFQLLL</sequence>
<dbReference type="InterPro" id="IPR002104">
    <property type="entry name" value="Integrase_catalytic"/>
</dbReference>
<dbReference type="KEGG" id="proo:MJB10_21640"/>
<keyword evidence="8" id="KW-1185">Reference proteome</keyword>
<gene>
    <name evidence="7" type="ORF">MJB10_21640</name>
</gene>
<dbReference type="SUPFAM" id="SSF56349">
    <property type="entry name" value="DNA breaking-rejoining enzymes"/>
    <property type="match status" value="1"/>
</dbReference>
<keyword evidence="2 4" id="KW-0238">DNA-binding</keyword>
<dbReference type="Pfam" id="PF13495">
    <property type="entry name" value="Phage_int_SAM_4"/>
    <property type="match status" value="1"/>
</dbReference>
<reference evidence="7" key="1">
    <citation type="submission" date="2022-02" db="EMBL/GenBank/DDBJ databases">
        <title>Paenibacillus sp. MBLB1832 Whole Genome Shotgun Sequencing.</title>
        <authorList>
            <person name="Hwang C.Y."/>
            <person name="Cho E.-S."/>
            <person name="Seo M.-J."/>
        </authorList>
    </citation>
    <scope>NUCLEOTIDE SEQUENCE</scope>
    <source>
        <strain evidence="7">MBLB1832</strain>
    </source>
</reference>
<dbReference type="AlphaFoldDB" id="A0AA96LMF5"/>
<evidence type="ECO:0000313" key="7">
    <source>
        <dbReference type="EMBL" id="WNR43679.1"/>
    </source>
</evidence>